<dbReference type="PROSITE" id="PS50075">
    <property type="entry name" value="CARRIER"/>
    <property type="match status" value="4"/>
</dbReference>
<dbReference type="CDD" id="cd19540">
    <property type="entry name" value="LCL_NRPS-like"/>
    <property type="match status" value="1"/>
</dbReference>
<dbReference type="NCBIfam" id="TIGR01733">
    <property type="entry name" value="AA-adenyl-dom"/>
    <property type="match status" value="4"/>
</dbReference>
<dbReference type="InterPro" id="IPR020845">
    <property type="entry name" value="AMP-binding_CS"/>
</dbReference>
<dbReference type="InterPro" id="IPR042099">
    <property type="entry name" value="ANL_N_sf"/>
</dbReference>
<dbReference type="Pfam" id="PF13193">
    <property type="entry name" value="AMP-binding_C"/>
    <property type="match status" value="4"/>
</dbReference>
<dbReference type="Gene3D" id="3.40.50.980">
    <property type="match status" value="4"/>
</dbReference>
<dbReference type="GO" id="GO:0031177">
    <property type="term" value="F:phosphopantetheine binding"/>
    <property type="evidence" value="ECO:0007669"/>
    <property type="project" value="InterPro"/>
</dbReference>
<dbReference type="GO" id="GO:0072330">
    <property type="term" value="P:monocarboxylic acid biosynthetic process"/>
    <property type="evidence" value="ECO:0007669"/>
    <property type="project" value="UniProtKB-ARBA"/>
</dbReference>
<organism evidence="4 5">
    <name type="scientific">Prauserella marina</name>
    <dbReference type="NCBI Taxonomy" id="530584"/>
    <lineage>
        <taxon>Bacteria</taxon>
        <taxon>Bacillati</taxon>
        <taxon>Actinomycetota</taxon>
        <taxon>Actinomycetes</taxon>
        <taxon>Pseudonocardiales</taxon>
        <taxon>Pseudonocardiaceae</taxon>
        <taxon>Prauserella</taxon>
    </lineage>
</organism>
<dbReference type="InterPro" id="IPR009081">
    <property type="entry name" value="PP-bd_ACP"/>
</dbReference>
<dbReference type="FunFam" id="1.10.1200.10:FF:000016">
    <property type="entry name" value="Non-ribosomal peptide synthase"/>
    <property type="match status" value="1"/>
</dbReference>
<dbReference type="InterPro" id="IPR000873">
    <property type="entry name" value="AMP-dep_synth/lig_dom"/>
</dbReference>
<dbReference type="InterPro" id="IPR020806">
    <property type="entry name" value="PKS_PP-bd"/>
</dbReference>
<dbReference type="GO" id="GO:0008610">
    <property type="term" value="P:lipid biosynthetic process"/>
    <property type="evidence" value="ECO:0007669"/>
    <property type="project" value="UniProtKB-ARBA"/>
</dbReference>
<proteinExistence type="predicted"/>
<dbReference type="InterPro" id="IPR023213">
    <property type="entry name" value="CAT-like_dom_sf"/>
</dbReference>
<dbReference type="SUPFAM" id="SSF56801">
    <property type="entry name" value="Acetyl-CoA synthetase-like"/>
    <property type="match status" value="4"/>
</dbReference>
<dbReference type="Gene3D" id="3.40.50.12780">
    <property type="entry name" value="N-terminal domain of ligase-like"/>
    <property type="match status" value="2"/>
</dbReference>
<evidence type="ECO:0000256" key="1">
    <source>
        <dbReference type="ARBA" id="ARBA00001957"/>
    </source>
</evidence>
<dbReference type="FunFam" id="2.30.38.10:FF:000001">
    <property type="entry name" value="Non-ribosomal peptide synthetase PvdI"/>
    <property type="match status" value="2"/>
</dbReference>
<dbReference type="Gene3D" id="3.30.559.10">
    <property type="entry name" value="Chloramphenicol acetyltransferase-like domain"/>
    <property type="match status" value="5"/>
</dbReference>
<dbReference type="KEGG" id="pmad:BAY61_01785"/>
<dbReference type="FunFam" id="3.40.50.980:FF:000002">
    <property type="entry name" value="Enterobactin synthetase component F"/>
    <property type="match status" value="1"/>
</dbReference>
<dbReference type="CDD" id="cd17646">
    <property type="entry name" value="A_NRPS_AB3403-like"/>
    <property type="match status" value="1"/>
</dbReference>
<sequence length="4479" mass="482591">MPVTEANQDPNDPGNPLTEAQTGIWRAQQLAQGDPSYVIAWCVELRDPALACEAGFGRLTAAVSKAMAEAESVHVRFVEVEGEPRQRNVSSDPAPLVLDFGGEADPAASARAWMRADRLRGFDLAGEPPFRHALLRVGEQSFWWYQRYHHLVMDGFGSQLVMERAAALYSAEGQAARVFGGLAELTEAETTYRSSNQYTDDRAYWLDLLGDRPEPARIIAANPNSAVATSSFELGERESRALAEFAASRGQRLSRVVVAAVAAYTHRMTGATDLVLGLPVTARSEPATLTVPGMASNVVPLRVKADQWTTPAELLTRVADALADLAGHSRFRGEEIARELGVLGGLSRLIGPTVNYLGFGTHPRFGEANVRVRDLALGPVPDLSIACRREAESGELTVELAAPVSEAELARHAAGFAAVLSAMTRSPEAPLGRVERGAGELPRFDGRQVAELTWHGMVERQAELTPDAIAVVCEERQLGYAELNAEANRLARMLVAKGIGTEDVVALAVPRSIELVIAILGVLKAGAAYLPLDPEHPASRIDFMVADSGAKLTVSTVDQGELAHYSGTNLDRAVALDNAAYVIYTSGSTGTPKGVVVTHEGIGSLVATAVDRLGVDEHSRVAQFASSGFDVAVWDLTMSLGTGARSVIVPAERRVAGRELTDYLTRHGATHFILPPSLVSALPSDCLLPEGAVLVVGTETVPPELVARWAGRLRVVAAYGLTEATVNSTLWLAREGEHDRVPIGEADPNTRAYVLDSALRPVHKGEIGELYIGGSGLARGYLGRHGLTASRFVADPFTGARMYRTGDRVRLRWDGLLDFVGRVDSQFKIRGHRIEPGEVEAALLAHPGIAQAAVVGRSDHRGAPRLVGYVVGEPAPAEVKEFLAARLPEHLVPGVVVALESLPLTPNGKVDRAALPDPEWTALAGQAEPRTPREHTLAALFAEVLDLPAVGVEDSFFELGGDSIVAIRLLGRAREAGIALRQRDIFQQRTVAGLARVARTVEHSDSAHVGSWPTSAPVSPLQRGFYFHAADSGTAEDPYVVRLVLELADGVPVETARARLQRMLDRHPLLRARFTTHDDGTVVQWIDENVVLPWREATDVAEVLAEEKAGFDLAVAPAMRATAVGTKTIVLTLHHIVADGWSLARLVAESEADDPEPATDPRPYLDWLGSRNVHAALAAWETALDGAEPTIAVGAQSEADTVVLDVPARLDEALTSAGRDAGLTKSTLLHGAWGLLLCALTGRTDVVFGTTVSGRTAPVDGIESMVGLFSNTVPARFRLHGRDTTASALARWQAEQAELLDHQHLPLGDIQRGHGDLFDTLVVVENQPDIAGTAVFGSRTVLDEVHYPLALIARPAKAGLRLVLKHRIDGVLAERIGARYLDLLATVAARPRPVTELATLSPEQWQRIAELNDTARAVSLASIVDRFAANVARDPDAIAVVADDAELSYRELDERSDRLAARLREHGSGPEQFVAVAIPRSAELVVALLGVLKSGAAYLPLDLDYPADRIAFMLADSGARIAVAAPDVMLPPEVRRVEVDMPEEAPPYDRPESTPDQPAYLIYTSGSTGRPKGVVVSHRAIGNRLAWMQGAFGLAPDDRVLHKTPSSFDVSVWEFFWPLLEGAAIVVAEPGGHADPAYLAELIAARGVTTLHFVPSMLTAFLGAVPAGPWSASLRRVFASGEALPSATAANWQAATGVPLHNLYGPTEAAVDVTWFALEGPPRSKIPIGKPVWNTATYVLDPLLRPVADGVAGELYLGGVQLARGYHGRPSLTASRFVANPFGRGRLYRTGDLVCRDTEGELEYLGRADRQVKVRGVRIELGEIEAVLAEWRGIAASAVAVKDDALVGYLVPAGAWETVDTDALREALGTCLPTSMVPSAFVVLDALPLTPSGKLDHSALPSPAMRTGEGRAPESRGERLFCDIVAAVLGLPEVAADADFFVLGGDSITAIAVSSAAREHGIELRPHELFELRTPRALAAAGLRAATELRREAGAVRLTPRQWQHVRSLTTHPVSHVWPLSPLQEGLYFHATYDPDAVDVYLSQESLDFADRVDAERLRKAANILLRRHPSLRAGFTADGVAEPVQFIVDDVEMPVEVADLSSAAPEDVDALLAADRRKRFDLLEPPLCRLLVIRLPDGRDRLVITHHLVLWDGWSAWLFLEQLLALYASDGNETELAAPGSYQDYLAWLWQQDSTGADAAWRSALSGIEEPTLVSSADREPAIPADHDMELSAEATAALRETARVHGLTLNTVLSTTWGLVLSSMVGRTDVVFGTVVAGRPADVPGVADVIGMFLNTVPTRIVQCPGETVLDLLRRVQGERVALMPHEYVGLGELQQISGHRKLFDTLFVLRTDDGEHRVAELKRAHGVLELSNVDGTHFPLALIVTPGNRLRITLAAREEEFPAAKAITVLDRFVAVLDRVTSGIGQRLAALDLLTGEERASLAEEWSAVEQRIGTESVADELATRAALSPDATALVFGQTRLTFAELDARINRLARFLLSRGAEPETVVALELPRSIDMVVALFAVLRTGAAYLPLDLDHPERRRRAMVEDVAPVCVLTAGLLADPAVEAELSALSTLPIADAERPAFAKSVDHRLDHPAYVIFTSGSTGTPKGVVTPYRGLTNMLVNHRETIFAPAIASAGGRRLRIAHTVSFAFDMSWEELLWLVEGHEVHVCDEDLRRDADALVAYCEQHRIDVVNVTPTYAQLLVEQGLLEGHVPPLVLLGGEAVPDSLWRTLADTDGTYGYNLYGPTEYTINTLGASTADSATAAVGRPIKNTKAHVLDPCLRRLPPGAVGELYIAGIGLARGYHRRPGLTAERFVADPFGEPGTLMYRTGDLVRRREDGIIDFLGRTDNQFKIRGYRVELGEIEAALTAHPSVSQAAVVPSGSRLVGYVVATEPFPWRDFLADTLPDYLIPATVITVDRLPLTVNGKLDVAALPAPTVDSAAHRTPRTERERILCGLFADVLGISGHDRIGIDDNFFELGGHSLLATRLVSRIRTTLDVELSIRDLFEAPTIAELVTRAGGTARPALTATGEHGEVVASPAQQRLWVVQQISGGSAAYNFPLVMRLRGELDLEAWQAALADVVARHESLRTVFTEHDGIPYQRVLPPGPFDVEISPVTENQLPDRLRAVTGRPFDLGAEAPIRCWIGELSQQEHVVALVLHHITTDEWSDRPFLRDLAHAYAARREGKNPKWIPLPVRYSDYTVWQQKLLEAVGDEQLAYWESTLAGLPEELELPFDRARSARPAFHGAETGFRIEKDTTESLRRLADGAGASMFMVAHAAVAALLHRLGAGADIPLGAPIAGRADEALDEIVGFFVNTLVLRADLSGEPSFIDLLDRVRKTDLAAFAHADVPFETVVERVNPARSLTRNPLFQVMVGHHVRTGEEARFAGLSSEFVGIPVETAKFDLVFSFTEHLDKATLDCRIEYSTELFDAGTVQRLALCLAALVESVAHDPRRPVADIDVIPKGERHTVLRTFNATARPVEELPLPWLFANQVSANPDAAAVVCGDRTVSYSELDGRSDQFAAMLAARGIGHGDVVGIAVGRSIDTVAAVLAVSKLGAVFLPLDLSHPADRIGYFIEDSGARLVVADTVDAVPAVVPIVTASSAGDHPQSYVDPVDVALADPAYVIYTSGSTGRPKGTVVSHDGIASLLATAIDRMGLRQDSVVSQFASIGFDVFVFELVMALCHGGKLVLVPESVRGAGVPLVDFLRQHEVTHMILPPSLMAALPPECVLPEDATILVGTETVPPELVERWAGKVNLIAAYGLTEATVNSTLWPAEPGWQGPIPIGSPDPNTTCYVLDDRLRPVPPGVTGELYVGGRGLALGYLGRHGLTAGRFVADPFGAPGSRLYRTGDRARWRGGGTLDFAGRSDNQVKVRGFRIELGEIESALSSHPAVRQAAVVADRRSDIVRLAGYVVVESGAARPIEWREHLRRVLPDYMIPGLVTEVDGPLPLTPNGKLDRSALPEPDWSALSGAARPATERQRVLATVFTDLLELDDVGVHDDFFVLGGHSMAAMRLLGRIRSTFGVNLAVRDVFESPTVAGLSELLRGSTGYRPAPRRTERPDRLPLAPVQRWLWELGGVQPRFDHALTLRSTAGFDVEAMSLAWRDVAERHESLRTVFVDGTKVTQEVGEVVPLVVESVVPAAVDGRVSSLATAPAEQPLVAHLLVSDREHVLVLAMRYLVCDEWSVVPLFRDLGAAYSARLSGSAPNWQALPLSYSDYACWSEELANEVGERQLEYWKDALRGVSTVRLPESGSTAEPGAVSFGLAVEQNTRLVTFANRHGVSQFMVLQAALATVLSEAGGGTDIPIGAVVAGRTEEVFADLVGAFANTVVLRTDLSGRPSFGELSRRVRAVNLAALDNQDVSFADVCEAVGWRPNVLMVQHEQADLTELEGGHGSLVAIPTGVANADLTFSFHLPRGRGDLHCQLAYAGGVLGREGAERVAGDLVELLTEVTAVDATGDRSG</sequence>
<dbReference type="InterPro" id="IPR045851">
    <property type="entry name" value="AMP-bd_C_sf"/>
</dbReference>
<dbReference type="EMBL" id="FMZE01000003">
    <property type="protein sequence ID" value="SDC71399.1"/>
    <property type="molecule type" value="Genomic_DNA"/>
</dbReference>
<dbReference type="GO" id="GO:0043041">
    <property type="term" value="P:amino acid activation for nonribosomal peptide biosynthetic process"/>
    <property type="evidence" value="ECO:0007669"/>
    <property type="project" value="TreeGrafter"/>
</dbReference>
<dbReference type="Pfam" id="PF00501">
    <property type="entry name" value="AMP-binding"/>
    <property type="match status" value="4"/>
</dbReference>
<dbReference type="NCBIfam" id="NF003417">
    <property type="entry name" value="PRK04813.1"/>
    <property type="match status" value="4"/>
</dbReference>
<dbReference type="PANTHER" id="PTHR45527">
    <property type="entry name" value="NONRIBOSOMAL PEPTIDE SYNTHETASE"/>
    <property type="match status" value="1"/>
</dbReference>
<dbReference type="PROSITE" id="PS00012">
    <property type="entry name" value="PHOSPHOPANTETHEINE"/>
    <property type="match status" value="2"/>
</dbReference>
<dbReference type="Gene3D" id="1.10.1200.10">
    <property type="entry name" value="ACP-like"/>
    <property type="match status" value="4"/>
</dbReference>
<dbReference type="SMART" id="SM00823">
    <property type="entry name" value="PKS_PP"/>
    <property type="match status" value="4"/>
</dbReference>
<name>A0A222VJI5_9PSEU</name>
<dbReference type="GO" id="GO:0003824">
    <property type="term" value="F:catalytic activity"/>
    <property type="evidence" value="ECO:0007669"/>
    <property type="project" value="InterPro"/>
</dbReference>
<evidence type="ECO:0000313" key="4">
    <source>
        <dbReference type="EMBL" id="SDC71399.1"/>
    </source>
</evidence>
<dbReference type="GO" id="GO:0044550">
    <property type="term" value="P:secondary metabolite biosynthetic process"/>
    <property type="evidence" value="ECO:0007669"/>
    <property type="project" value="TreeGrafter"/>
</dbReference>
<dbReference type="Gene3D" id="3.30.559.30">
    <property type="entry name" value="Nonribosomal peptide synthetase, condensation domain"/>
    <property type="match status" value="5"/>
</dbReference>
<dbReference type="InterPro" id="IPR006162">
    <property type="entry name" value="Ppantetheine_attach_site"/>
</dbReference>
<dbReference type="CDD" id="cd05930">
    <property type="entry name" value="A_NRPS"/>
    <property type="match status" value="1"/>
</dbReference>
<dbReference type="GO" id="GO:0005829">
    <property type="term" value="C:cytosol"/>
    <property type="evidence" value="ECO:0007669"/>
    <property type="project" value="TreeGrafter"/>
</dbReference>
<gene>
    <name evidence="4" type="ORF">SAMN05421630_103311</name>
</gene>
<dbReference type="RefSeq" id="WP_091801683.1">
    <property type="nucleotide sequence ID" value="NZ_CP016353.1"/>
</dbReference>
<dbReference type="Pfam" id="PF00668">
    <property type="entry name" value="Condensation"/>
    <property type="match status" value="5"/>
</dbReference>
<accession>A0A222VJI5</accession>
<dbReference type="Gene3D" id="2.30.38.10">
    <property type="entry name" value="Luciferase, Domain 3"/>
    <property type="match status" value="2"/>
</dbReference>
<keyword evidence="2" id="KW-0596">Phosphopantetheine</keyword>
<dbReference type="InterPro" id="IPR010071">
    <property type="entry name" value="AA_adenyl_dom"/>
</dbReference>
<dbReference type="STRING" id="530584.SAMN05421630_103311"/>
<dbReference type="FunFam" id="3.40.50.12780:FF:000012">
    <property type="entry name" value="Non-ribosomal peptide synthetase"/>
    <property type="match status" value="3"/>
</dbReference>
<comment type="cofactor">
    <cofactor evidence="1">
        <name>pantetheine 4'-phosphate</name>
        <dbReference type="ChEBI" id="CHEBI:47942"/>
    </cofactor>
</comment>
<evidence type="ECO:0000256" key="2">
    <source>
        <dbReference type="ARBA" id="ARBA00022450"/>
    </source>
</evidence>
<evidence type="ECO:0000313" key="5">
    <source>
        <dbReference type="Proteomes" id="UP000199494"/>
    </source>
</evidence>
<dbReference type="SUPFAM" id="SSF47336">
    <property type="entry name" value="ACP-like"/>
    <property type="match status" value="4"/>
</dbReference>
<dbReference type="InterPro" id="IPR001242">
    <property type="entry name" value="Condensation_dom"/>
</dbReference>
<reference evidence="4 5" key="1">
    <citation type="submission" date="2016-10" db="EMBL/GenBank/DDBJ databases">
        <authorList>
            <person name="de Groot N.N."/>
        </authorList>
    </citation>
    <scope>NUCLEOTIDE SEQUENCE [LARGE SCALE GENOMIC DNA]</scope>
    <source>
        <strain evidence="4 5">CGMCC 4.5506</strain>
    </source>
</reference>
<dbReference type="PROSITE" id="PS00455">
    <property type="entry name" value="AMP_BINDING"/>
    <property type="match status" value="4"/>
</dbReference>
<dbReference type="FunFam" id="1.10.1200.10:FF:000005">
    <property type="entry name" value="Nonribosomal peptide synthetase 1"/>
    <property type="match status" value="2"/>
</dbReference>
<dbReference type="Pfam" id="PF00550">
    <property type="entry name" value="PP-binding"/>
    <property type="match status" value="4"/>
</dbReference>
<dbReference type="InterPro" id="IPR036736">
    <property type="entry name" value="ACP-like_sf"/>
</dbReference>
<protein>
    <submittedName>
        <fullName evidence="4">Amino acid adenylation domain-containing protein</fullName>
    </submittedName>
</protein>
<dbReference type="FunFam" id="3.40.50.980:FF:000001">
    <property type="entry name" value="Non-ribosomal peptide synthetase"/>
    <property type="match status" value="2"/>
</dbReference>
<dbReference type="OrthoDB" id="2378856at2"/>
<dbReference type="SUPFAM" id="SSF52777">
    <property type="entry name" value="CoA-dependent acyltransferases"/>
    <property type="match status" value="10"/>
</dbReference>
<dbReference type="Proteomes" id="UP000199494">
    <property type="component" value="Unassembled WGS sequence"/>
</dbReference>
<dbReference type="Gene3D" id="3.30.300.30">
    <property type="match status" value="4"/>
</dbReference>
<keyword evidence="3" id="KW-0597">Phosphoprotein</keyword>
<evidence type="ECO:0000256" key="3">
    <source>
        <dbReference type="ARBA" id="ARBA00022553"/>
    </source>
</evidence>
<keyword evidence="5" id="KW-1185">Reference proteome</keyword>
<dbReference type="CDD" id="cd19543">
    <property type="entry name" value="DCL_NRPS"/>
    <property type="match status" value="1"/>
</dbReference>
<dbReference type="PANTHER" id="PTHR45527:SF1">
    <property type="entry name" value="FATTY ACID SYNTHASE"/>
    <property type="match status" value="1"/>
</dbReference>
<dbReference type="InterPro" id="IPR025110">
    <property type="entry name" value="AMP-bd_C"/>
</dbReference>